<organism evidence="1 2">
    <name type="scientific">Salicibibacter kimchii</name>
    <dbReference type="NCBI Taxonomy" id="2099786"/>
    <lineage>
        <taxon>Bacteria</taxon>
        <taxon>Bacillati</taxon>
        <taxon>Bacillota</taxon>
        <taxon>Bacilli</taxon>
        <taxon>Bacillales</taxon>
        <taxon>Bacillaceae</taxon>
        <taxon>Salicibibacter</taxon>
    </lineage>
</organism>
<dbReference type="KEGG" id="rue:DT065_10570"/>
<sequence length="169" mass="18850">MSIANVWLLQPINREDKLYNRKGETLMAAEGIPIQVSMTTEVQQGGEQKDIHVSGKGELVEKERGTYVTFTEQLQDIGEVKTVIKIQRPSELTIIRSGAVSMRQAYVEGEEKSGSYGTPYGTFETLAKTKHVHVDRPNESLLNVTLDYDLELQGQFAGSYQVAIDVKES</sequence>
<keyword evidence="2" id="KW-1185">Reference proteome</keyword>
<dbReference type="EMBL" id="CP031092">
    <property type="protein sequence ID" value="AXF56420.1"/>
    <property type="molecule type" value="Genomic_DNA"/>
</dbReference>
<reference evidence="1 2" key="1">
    <citation type="journal article" date="2018" name="J. Microbiol.">
        <title>Salicibibacter kimchii gen. nov., sp. nov., a moderately halophilic and alkalitolerant bacterium in the family Bacillaceae, isolated from kimchi.</title>
        <authorList>
            <person name="Jang J.Y."/>
            <person name="Oh Y.J."/>
            <person name="Lim S.K."/>
            <person name="Park H.K."/>
            <person name="Lee C."/>
            <person name="Kim J.Y."/>
            <person name="Lee M.A."/>
            <person name="Choi H.J."/>
        </authorList>
    </citation>
    <scope>NUCLEOTIDE SEQUENCE [LARGE SCALE GENOMIC DNA]</scope>
    <source>
        <strain evidence="1 2">NKC1-1</strain>
    </source>
</reference>
<name>A0A345BZN9_9BACI</name>
<accession>A0A345BZN9</accession>
<protein>
    <submittedName>
        <fullName evidence="1">DUF1934 domain-containing protein</fullName>
    </submittedName>
</protein>
<proteinExistence type="predicted"/>
<dbReference type="Gene3D" id="2.40.128.20">
    <property type="match status" value="1"/>
</dbReference>
<dbReference type="Proteomes" id="UP000252100">
    <property type="component" value="Chromosome"/>
</dbReference>
<dbReference type="Pfam" id="PF09148">
    <property type="entry name" value="DUF1934"/>
    <property type="match status" value="1"/>
</dbReference>
<evidence type="ECO:0000313" key="2">
    <source>
        <dbReference type="Proteomes" id="UP000252100"/>
    </source>
</evidence>
<dbReference type="SUPFAM" id="SSF50814">
    <property type="entry name" value="Lipocalins"/>
    <property type="match status" value="1"/>
</dbReference>
<gene>
    <name evidence="1" type="ORF">DT065_10570</name>
</gene>
<evidence type="ECO:0000313" key="1">
    <source>
        <dbReference type="EMBL" id="AXF56420.1"/>
    </source>
</evidence>
<dbReference type="InterPro" id="IPR015231">
    <property type="entry name" value="DUF1934"/>
</dbReference>
<dbReference type="InterPro" id="IPR012674">
    <property type="entry name" value="Calycin"/>
</dbReference>
<dbReference type="AlphaFoldDB" id="A0A345BZN9"/>